<feature type="compositionally biased region" description="Basic and acidic residues" evidence="18">
    <location>
        <begin position="514"/>
        <end position="523"/>
    </location>
</feature>
<evidence type="ECO:0000256" key="1">
    <source>
        <dbReference type="ARBA" id="ARBA00001917"/>
    </source>
</evidence>
<dbReference type="Pfam" id="PF01180">
    <property type="entry name" value="DHO_dh"/>
    <property type="match status" value="1"/>
</dbReference>
<keyword evidence="10 17" id="KW-0645">Protease</keyword>
<dbReference type="CDD" id="cd04738">
    <property type="entry name" value="DHOD_2_like"/>
    <property type="match status" value="1"/>
</dbReference>
<dbReference type="NCBIfam" id="NF003652">
    <property type="entry name" value="PRK05286.2-5"/>
    <property type="match status" value="1"/>
</dbReference>
<evidence type="ECO:0000256" key="3">
    <source>
        <dbReference type="ARBA" id="ARBA00005161"/>
    </source>
</evidence>
<evidence type="ECO:0000256" key="17">
    <source>
        <dbReference type="PROSITE-ProRule" id="PRU01240"/>
    </source>
</evidence>
<dbReference type="InterPro" id="IPR013785">
    <property type="entry name" value="Aldolase_TIM"/>
</dbReference>
<keyword evidence="11 17" id="KW-0378">Hydrolase</keyword>
<dbReference type="GO" id="GO:0004252">
    <property type="term" value="F:serine-type endopeptidase activity"/>
    <property type="evidence" value="ECO:0007669"/>
    <property type="project" value="UniProtKB-UniRule"/>
</dbReference>
<evidence type="ECO:0000256" key="5">
    <source>
        <dbReference type="ARBA" id="ARBA00011073"/>
    </source>
</evidence>
<evidence type="ECO:0000256" key="9">
    <source>
        <dbReference type="ARBA" id="ARBA00022643"/>
    </source>
</evidence>
<dbReference type="CDD" id="cd04077">
    <property type="entry name" value="Peptidases_S8_PCSK9_ProteinaseK_like"/>
    <property type="match status" value="1"/>
</dbReference>
<evidence type="ECO:0000256" key="10">
    <source>
        <dbReference type="ARBA" id="ARBA00022670"/>
    </source>
</evidence>
<evidence type="ECO:0000259" key="19">
    <source>
        <dbReference type="Pfam" id="PF00082"/>
    </source>
</evidence>
<feature type="domain" description="Inhibitor I9" evidence="21">
    <location>
        <begin position="699"/>
        <end position="767"/>
    </location>
</feature>
<feature type="domain" description="Peptidase S8/S53" evidence="19">
    <location>
        <begin position="798"/>
        <end position="1025"/>
    </location>
</feature>
<evidence type="ECO:0000256" key="13">
    <source>
        <dbReference type="ARBA" id="ARBA00023002"/>
    </source>
</evidence>
<dbReference type="Gene3D" id="3.30.70.80">
    <property type="entry name" value="Peptidase S8 propeptide/proteinase inhibitor I9"/>
    <property type="match status" value="1"/>
</dbReference>
<dbReference type="InterPro" id="IPR000209">
    <property type="entry name" value="Peptidase_S8/S53_dom"/>
</dbReference>
<keyword evidence="14" id="KW-0472">Membrane</keyword>
<dbReference type="UniPathway" id="UPA00070">
    <property type="reaction ID" value="UER00946"/>
</dbReference>
<dbReference type="GO" id="GO:0106430">
    <property type="term" value="F:dihydroorotate dehydrogenase (quinone) activity"/>
    <property type="evidence" value="ECO:0007669"/>
    <property type="project" value="UniProtKB-EC"/>
</dbReference>
<dbReference type="PANTHER" id="PTHR48109">
    <property type="entry name" value="DIHYDROOROTATE DEHYDROGENASE (QUINONE), MITOCHONDRIAL-RELATED"/>
    <property type="match status" value="1"/>
</dbReference>
<dbReference type="EMBL" id="CP059659">
    <property type="protein sequence ID" value="QRW17396.1"/>
    <property type="molecule type" value="Genomic_DNA"/>
</dbReference>
<feature type="region of interest" description="Disordered" evidence="18">
    <location>
        <begin position="508"/>
        <end position="567"/>
    </location>
</feature>
<evidence type="ECO:0000256" key="11">
    <source>
        <dbReference type="ARBA" id="ARBA00022801"/>
    </source>
</evidence>
<evidence type="ECO:0000256" key="16">
    <source>
        <dbReference type="ARBA" id="ARBA00048639"/>
    </source>
</evidence>
<evidence type="ECO:0000256" key="14">
    <source>
        <dbReference type="ARBA" id="ARBA00023136"/>
    </source>
</evidence>
<dbReference type="InterPro" id="IPR023828">
    <property type="entry name" value="Peptidase_S8_Ser-AS"/>
</dbReference>
<dbReference type="InterPro" id="IPR010259">
    <property type="entry name" value="S8pro/Inhibitor_I9"/>
</dbReference>
<dbReference type="SUPFAM" id="SSF51395">
    <property type="entry name" value="FMN-linked oxidoreductases"/>
    <property type="match status" value="1"/>
</dbReference>
<dbReference type="SUPFAM" id="SSF52743">
    <property type="entry name" value="Subtilisin-like"/>
    <property type="match status" value="1"/>
</dbReference>
<evidence type="ECO:0000256" key="12">
    <source>
        <dbReference type="ARBA" id="ARBA00022825"/>
    </source>
</evidence>
<dbReference type="PROSITE" id="PS00138">
    <property type="entry name" value="SUBTILASE_SER"/>
    <property type="match status" value="1"/>
</dbReference>
<dbReference type="Gene3D" id="3.40.50.200">
    <property type="entry name" value="Peptidase S8/S53 domain"/>
    <property type="match status" value="1"/>
</dbReference>
<dbReference type="NCBIfam" id="TIGR01036">
    <property type="entry name" value="pyrD_sub2"/>
    <property type="match status" value="1"/>
</dbReference>
<dbReference type="InterPro" id="IPR037045">
    <property type="entry name" value="S8pro/Inhibitor_I9_sf"/>
</dbReference>
<reference evidence="22" key="1">
    <citation type="submission" date="2020-05" db="EMBL/GenBank/DDBJ databases">
        <title>Evolutionary and genomic comparisons of hybrid uninucleate and nonhybrid Rhizoctonia fungi.</title>
        <authorList>
            <person name="Li C."/>
            <person name="Chen X."/>
        </authorList>
    </citation>
    <scope>NUCLEOTIDE SEQUENCE</scope>
    <source>
        <strain evidence="22">AG-1 IA</strain>
    </source>
</reference>
<evidence type="ECO:0000256" key="6">
    <source>
        <dbReference type="ARBA" id="ARBA00012791"/>
    </source>
</evidence>
<evidence type="ECO:0000256" key="4">
    <source>
        <dbReference type="ARBA" id="ARBA00005359"/>
    </source>
</evidence>
<dbReference type="InterPro" id="IPR036852">
    <property type="entry name" value="Peptidase_S8/S53_dom_sf"/>
</dbReference>
<dbReference type="Proteomes" id="UP000650533">
    <property type="component" value="Chromosome 2"/>
</dbReference>
<dbReference type="InterPro" id="IPR005720">
    <property type="entry name" value="Dihydroorotate_DH_cat"/>
</dbReference>
<evidence type="ECO:0000256" key="18">
    <source>
        <dbReference type="SAM" id="MobiDB-lite"/>
    </source>
</evidence>
<dbReference type="SUPFAM" id="SSF54897">
    <property type="entry name" value="Protease propeptides/inhibitors"/>
    <property type="match status" value="1"/>
</dbReference>
<protein>
    <recommendedName>
        <fullName evidence="7">Dihydroorotate dehydrogenase (quinone), mitochondrial</fullName>
        <ecNumber evidence="6">1.3.5.2</ecNumber>
    </recommendedName>
    <alternativeName>
        <fullName evidence="15">Dihydroorotate oxidase</fullName>
    </alternativeName>
</protein>
<evidence type="ECO:0000259" key="20">
    <source>
        <dbReference type="Pfam" id="PF01180"/>
    </source>
</evidence>
<dbReference type="Gene3D" id="3.20.20.70">
    <property type="entry name" value="Aldolase class I"/>
    <property type="match status" value="1"/>
</dbReference>
<keyword evidence="13" id="KW-0560">Oxidoreductase</keyword>
<feature type="domain" description="Dihydroorotate dehydrogenase catalytic" evidence="20">
    <location>
        <begin position="116"/>
        <end position="422"/>
    </location>
</feature>
<dbReference type="KEGG" id="rsx:RhiXN_05398"/>
<dbReference type="GeneID" id="67027677"/>
<dbReference type="EC" id="1.3.5.2" evidence="6"/>
<name>A0A8H8ST21_9AGAM</name>
<evidence type="ECO:0000256" key="15">
    <source>
        <dbReference type="ARBA" id="ARBA00031623"/>
    </source>
</evidence>
<evidence type="ECO:0000256" key="7">
    <source>
        <dbReference type="ARBA" id="ARBA00017599"/>
    </source>
</evidence>
<evidence type="ECO:0000313" key="23">
    <source>
        <dbReference type="Proteomes" id="UP000650533"/>
    </source>
</evidence>
<proteinExistence type="inferred from homology"/>
<dbReference type="PROSITE" id="PS51892">
    <property type="entry name" value="SUBTILASE"/>
    <property type="match status" value="1"/>
</dbReference>
<feature type="active site" description="Charge relay system" evidence="17">
    <location>
        <position position="804"/>
    </location>
</feature>
<dbReference type="GO" id="GO:0006207">
    <property type="term" value="P:'de novo' pyrimidine nucleobase biosynthetic process"/>
    <property type="evidence" value="ECO:0007669"/>
    <property type="project" value="InterPro"/>
</dbReference>
<comment type="catalytic activity">
    <reaction evidence="16">
        <text>(S)-dihydroorotate + a quinone = orotate + a quinol</text>
        <dbReference type="Rhea" id="RHEA:30187"/>
        <dbReference type="ChEBI" id="CHEBI:24646"/>
        <dbReference type="ChEBI" id="CHEBI:30839"/>
        <dbReference type="ChEBI" id="CHEBI:30864"/>
        <dbReference type="ChEBI" id="CHEBI:132124"/>
        <dbReference type="EC" id="1.3.5.2"/>
    </reaction>
</comment>
<evidence type="ECO:0000259" key="21">
    <source>
        <dbReference type="Pfam" id="PF05922"/>
    </source>
</evidence>
<dbReference type="GO" id="GO:0006508">
    <property type="term" value="P:proteolysis"/>
    <property type="evidence" value="ECO:0007669"/>
    <property type="project" value="UniProtKB-KW"/>
</dbReference>
<comment type="subcellular location">
    <subcellularLocation>
        <location evidence="2">Membrane</location>
    </subcellularLocation>
</comment>
<feature type="active site" description="Charge relay system" evidence="17">
    <location>
        <position position="835"/>
    </location>
</feature>
<dbReference type="InterPro" id="IPR001295">
    <property type="entry name" value="Dihydroorotate_DH_CS"/>
</dbReference>
<feature type="compositionally biased region" description="Basic and acidic residues" evidence="18">
    <location>
        <begin position="542"/>
        <end position="551"/>
    </location>
</feature>
<sequence>MQPASLRAGLYRIKNHTTARRLSWPTRFASTSTETPVVVAKPVNSGIGTAVKASALVLGTGLFVAYYYDSRSAIHRWVVPPLMRATLDPEAAHRLALRVLGTRFTPTDHGVEDEALNCKLWDIEMPSPVGLAAGFDKDGEAIDGLFRLGFDWVEIGSVTPKPQGGNPKPRVFTLPEDDAMINRYGFPSRGHDLMLARLRTRSRDSIDSQNTPASGPRQVLAVNLGKNKSSPPDSIADYLAGVRKFGAQPDVSVLVINVSSPNTPGLRGLQNRGMLEELLDGVCKERDALPRSTLPKIVLKIAPDLDELAIQDVAEAVRESGVDGVIVSNTTIQRPNLKSGSAQEIGGLSGPPLLPLSLKVLKVLRAHLPAGIPIIGCGGISSGADALEFAQAGASSIQLYTAFGYSGVGTARRIKDELSDELKRLNTTWEQVVDGAIKSQAWVKPEGQKALDEGEQELRDMLDVLGKQLAATDDSGTDTLELKDNTRPKELQFDDETRRIAQLAEAALTSQPRGDGESAERLPHAQQPTHGIEGSEPSNQPRLDKGALERRRSAKRRSQAQWRKRKYKSHNPRFFGMLGTAKVDVGTRSAASLTFPPVYFFSNCSTSKPMLHAYSTAERNTVGQTNVYKSTERQRRVSPASVALATVATYSVQSVFLYSFTMRATFVSVALLAAVLPALAAPTNNVPISKYAGPVKSNSYIIKLKDGVSKDAHVNKLVAAFSNGGKVQYKYGDVFHGYAASISGKDLDFIRQSSDVEYIVEDGIMTIDYEQGDETAAVVAREAPAVEGLDKRANGAGVDVYGIDTGIYTAHSSFGGRARWGATFGGYANQDGNGHGTHTAGTAVGASYGVATSANIIAVKVLSDAGSGTNSDVIAGINWAATQARSSGRPSVANLSLGGGANTAVDSAVSNAVAGGLHFAIAAGNSNVDAGSTSPARVAAANTVGAVDSSNRKASFSNYGSVLDVWALGVNVLSAWIGGTTRTNTISGTSMASPRVAGYIAVHIGNSGGTPSAVSSALKSSARAVVTGAPSGTTNLLAQPF</sequence>
<dbReference type="InterPro" id="IPR005719">
    <property type="entry name" value="Dihydroorotate_DH_2"/>
</dbReference>
<dbReference type="GO" id="GO:0005576">
    <property type="term" value="C:extracellular region"/>
    <property type="evidence" value="ECO:0007669"/>
    <property type="project" value="UniProtKB-ARBA"/>
</dbReference>
<comment type="cofactor">
    <cofactor evidence="1">
        <name>FMN</name>
        <dbReference type="ChEBI" id="CHEBI:58210"/>
    </cofactor>
</comment>
<gene>
    <name evidence="22" type="ORF">RhiXN_05398</name>
</gene>
<dbReference type="GO" id="GO:0005743">
    <property type="term" value="C:mitochondrial inner membrane"/>
    <property type="evidence" value="ECO:0007669"/>
    <property type="project" value="TreeGrafter"/>
</dbReference>
<organism evidence="22 23">
    <name type="scientific">Rhizoctonia solani</name>
    <dbReference type="NCBI Taxonomy" id="456999"/>
    <lineage>
        <taxon>Eukaryota</taxon>
        <taxon>Fungi</taxon>
        <taxon>Dikarya</taxon>
        <taxon>Basidiomycota</taxon>
        <taxon>Agaricomycotina</taxon>
        <taxon>Agaricomycetes</taxon>
        <taxon>Cantharellales</taxon>
        <taxon>Ceratobasidiaceae</taxon>
        <taxon>Rhizoctonia</taxon>
    </lineage>
</organism>
<comment type="similarity">
    <text evidence="4">Belongs to the dihydroorotate dehydrogenase family. Type 2 subfamily.</text>
</comment>
<dbReference type="AlphaFoldDB" id="A0A8H8ST21"/>
<dbReference type="PROSITE" id="PS00912">
    <property type="entry name" value="DHODEHASE_2"/>
    <property type="match status" value="1"/>
</dbReference>
<dbReference type="PRINTS" id="PR00723">
    <property type="entry name" value="SUBTILISIN"/>
</dbReference>
<dbReference type="GO" id="GO:0044205">
    <property type="term" value="P:'de novo' UMP biosynthetic process"/>
    <property type="evidence" value="ECO:0007669"/>
    <property type="project" value="UniProtKB-UniPathway"/>
</dbReference>
<dbReference type="PANTHER" id="PTHR48109:SF4">
    <property type="entry name" value="DIHYDROOROTATE DEHYDROGENASE (QUINONE), MITOCHONDRIAL"/>
    <property type="match status" value="1"/>
</dbReference>
<feature type="active site" description="Charge relay system" evidence="17">
    <location>
        <position position="990"/>
    </location>
</feature>
<keyword evidence="8" id="KW-0285">Flavoprotein</keyword>
<accession>A0A8H8ST21</accession>
<dbReference type="RefSeq" id="XP_043177633.1">
    <property type="nucleotide sequence ID" value="XM_043325214.1"/>
</dbReference>
<dbReference type="Pfam" id="PF00082">
    <property type="entry name" value="Peptidase_S8"/>
    <property type="match status" value="1"/>
</dbReference>
<dbReference type="Pfam" id="PF05922">
    <property type="entry name" value="Inhibitor_I9"/>
    <property type="match status" value="1"/>
</dbReference>
<dbReference type="FunFam" id="3.40.50.200:FF:000014">
    <property type="entry name" value="Proteinase K"/>
    <property type="match status" value="1"/>
</dbReference>
<dbReference type="InterPro" id="IPR015500">
    <property type="entry name" value="Peptidase_S8_subtilisin-rel"/>
</dbReference>
<keyword evidence="12 17" id="KW-0720">Serine protease</keyword>
<evidence type="ECO:0000256" key="2">
    <source>
        <dbReference type="ARBA" id="ARBA00004370"/>
    </source>
</evidence>
<keyword evidence="9" id="KW-0288">FMN</keyword>
<evidence type="ECO:0000256" key="8">
    <source>
        <dbReference type="ARBA" id="ARBA00022630"/>
    </source>
</evidence>
<dbReference type="InterPro" id="IPR034193">
    <property type="entry name" value="PCSK9_ProteinaseK-like"/>
</dbReference>
<comment type="similarity">
    <text evidence="5 17">Belongs to the peptidase S8 family.</text>
</comment>
<feature type="compositionally biased region" description="Basic residues" evidence="18">
    <location>
        <begin position="552"/>
        <end position="567"/>
    </location>
</feature>
<evidence type="ECO:0000313" key="22">
    <source>
        <dbReference type="EMBL" id="QRW17396.1"/>
    </source>
</evidence>
<dbReference type="InterPro" id="IPR050074">
    <property type="entry name" value="DHO_dehydrogenase"/>
</dbReference>
<comment type="pathway">
    <text evidence="3">Pyrimidine metabolism; UMP biosynthesis via de novo pathway; orotate from (S)-dihydroorotate (quinone route): step 1/1.</text>
</comment>